<dbReference type="InterPro" id="IPR000150">
    <property type="entry name" value="Cof"/>
</dbReference>
<gene>
    <name evidence="1" type="ORF">A5886_002296</name>
</gene>
<dbReference type="InterPro" id="IPR036412">
    <property type="entry name" value="HAD-like_sf"/>
</dbReference>
<reference evidence="1 2" key="1">
    <citation type="submission" date="2017-05" db="EMBL/GenBank/DDBJ databases">
        <title>The Genome Sequence of Enterococcus sp. 8G7_MSG3316.</title>
        <authorList>
            <consortium name="The Broad Institute Genomics Platform"/>
            <consortium name="The Broad Institute Genomic Center for Infectious Diseases"/>
            <person name="Earl A."/>
            <person name="Manson A."/>
            <person name="Schwartman J."/>
            <person name="Gilmore M."/>
            <person name="Abouelleil A."/>
            <person name="Cao P."/>
            <person name="Chapman S."/>
            <person name="Cusick C."/>
            <person name="Shea T."/>
            <person name="Young S."/>
            <person name="Neafsey D."/>
            <person name="Nusbaum C."/>
            <person name="Birren B."/>
        </authorList>
    </citation>
    <scope>NUCLEOTIDE SEQUENCE [LARGE SCALE GENOMIC DNA]</scope>
    <source>
        <strain evidence="1 2">8G7_MSG3316</strain>
    </source>
</reference>
<evidence type="ECO:0008006" key="3">
    <source>
        <dbReference type="Google" id="ProtNLM"/>
    </source>
</evidence>
<dbReference type="SFLD" id="SFLDG01140">
    <property type="entry name" value="C2.B:_Phosphomannomutase_and_P"/>
    <property type="match status" value="1"/>
</dbReference>
<dbReference type="PANTHER" id="PTHR10000:SF25">
    <property type="entry name" value="PHOSPHATASE YKRA-RELATED"/>
    <property type="match status" value="1"/>
</dbReference>
<dbReference type="NCBIfam" id="TIGR01484">
    <property type="entry name" value="HAD-SF-IIB"/>
    <property type="match status" value="1"/>
</dbReference>
<dbReference type="Gene3D" id="3.40.50.1000">
    <property type="entry name" value="HAD superfamily/HAD-like"/>
    <property type="match status" value="1"/>
</dbReference>
<dbReference type="GO" id="GO:0000287">
    <property type="term" value="F:magnesium ion binding"/>
    <property type="evidence" value="ECO:0007669"/>
    <property type="project" value="TreeGrafter"/>
</dbReference>
<comment type="caution">
    <text evidence="1">The sequence shown here is derived from an EMBL/GenBank/DDBJ whole genome shotgun (WGS) entry which is preliminary data.</text>
</comment>
<dbReference type="SFLD" id="SFLDS00003">
    <property type="entry name" value="Haloacid_Dehalogenase"/>
    <property type="match status" value="1"/>
</dbReference>
<dbReference type="PANTHER" id="PTHR10000">
    <property type="entry name" value="PHOSPHOSERINE PHOSPHATASE"/>
    <property type="match status" value="1"/>
</dbReference>
<keyword evidence="2" id="KW-1185">Reference proteome</keyword>
<protein>
    <recommendedName>
        <fullName evidence="3">HAD superfamily hydrolase</fullName>
    </recommendedName>
</protein>
<organism evidence="1 2">
    <name type="scientific">Candidatus Enterococcus testudinis</name>
    <dbReference type="NCBI Taxonomy" id="1834191"/>
    <lineage>
        <taxon>Bacteria</taxon>
        <taxon>Bacillati</taxon>
        <taxon>Bacillota</taxon>
        <taxon>Bacilli</taxon>
        <taxon>Lactobacillales</taxon>
        <taxon>Enterococcaceae</taxon>
        <taxon>Enterococcus</taxon>
    </lineage>
</organism>
<dbReference type="InterPro" id="IPR006379">
    <property type="entry name" value="HAD-SF_hydro_IIB"/>
</dbReference>
<dbReference type="OrthoDB" id="9810101at2"/>
<dbReference type="RefSeq" id="WP_086275255.1">
    <property type="nucleotide sequence ID" value="NZ_NGKU01000001.1"/>
</dbReference>
<proteinExistence type="predicted"/>
<evidence type="ECO:0000313" key="2">
    <source>
        <dbReference type="Proteomes" id="UP000195043"/>
    </source>
</evidence>
<dbReference type="AlphaFoldDB" id="A0A242A8F0"/>
<dbReference type="SUPFAM" id="SSF56784">
    <property type="entry name" value="HAD-like"/>
    <property type="match status" value="1"/>
</dbReference>
<dbReference type="GO" id="GO:0005829">
    <property type="term" value="C:cytosol"/>
    <property type="evidence" value="ECO:0007669"/>
    <property type="project" value="TreeGrafter"/>
</dbReference>
<dbReference type="Gene3D" id="3.30.1240.10">
    <property type="match status" value="1"/>
</dbReference>
<name>A0A242A8F0_9ENTE</name>
<evidence type="ECO:0000313" key="1">
    <source>
        <dbReference type="EMBL" id="OTN77199.1"/>
    </source>
</evidence>
<dbReference type="NCBIfam" id="TIGR00099">
    <property type="entry name" value="Cof-subfamily"/>
    <property type="match status" value="1"/>
</dbReference>
<dbReference type="STRING" id="1834191.A5886_002296"/>
<accession>A0A242A8F0</accession>
<dbReference type="EMBL" id="NGKU01000001">
    <property type="protein sequence ID" value="OTN77199.1"/>
    <property type="molecule type" value="Genomic_DNA"/>
</dbReference>
<dbReference type="Proteomes" id="UP000195043">
    <property type="component" value="Unassembled WGS sequence"/>
</dbReference>
<dbReference type="InterPro" id="IPR023214">
    <property type="entry name" value="HAD_sf"/>
</dbReference>
<dbReference type="GO" id="GO:0016791">
    <property type="term" value="F:phosphatase activity"/>
    <property type="evidence" value="ECO:0007669"/>
    <property type="project" value="TreeGrafter"/>
</dbReference>
<dbReference type="Pfam" id="PF08282">
    <property type="entry name" value="Hydrolase_3"/>
    <property type="match status" value="1"/>
</dbReference>
<sequence>MTYKALTFFDLDGTLLDEHSQITTEIAEAMAALRANDVLPIIATGRTETEVHAIREAAGITSNIVMNGAFIRIDGKEVYSDTISSTLCRKMLDAAKENGDELCYYNERGYRATGYTEEMIGAYNYVRSPLPEIDPLYFENDRVNMLLVLGVGNDDYYHERFPELTFYRNTPFSIDVVKKGTSKGTGIKTLVQLLGLENIPTYGFGDGSNDFALLEACDHKIAMGNGIQELKELADFVTLKNTEGGIVHALKHFDLI</sequence>